<dbReference type="InterPro" id="IPR001752">
    <property type="entry name" value="Kinesin_motor_dom"/>
</dbReference>
<keyword evidence="1 4" id="KW-0547">Nucleotide-binding</keyword>
<dbReference type="Gene3D" id="3.40.850.10">
    <property type="entry name" value="Kinesin motor domain"/>
    <property type="match status" value="1"/>
</dbReference>
<keyword evidence="10" id="KW-1185">Reference proteome</keyword>
<evidence type="ECO:0000313" key="9">
    <source>
        <dbReference type="EMBL" id="PRW60177.1"/>
    </source>
</evidence>
<protein>
    <recommendedName>
        <fullName evidence="5">Kinesin-like protein</fullName>
    </recommendedName>
</protein>
<keyword evidence="3 4" id="KW-0505">Motor protein</keyword>
<feature type="binding site" evidence="4">
    <location>
        <begin position="102"/>
        <end position="109"/>
    </location>
    <ligand>
        <name>ATP</name>
        <dbReference type="ChEBI" id="CHEBI:30616"/>
    </ligand>
</feature>
<dbReference type="PANTHER" id="PTHR47968">
    <property type="entry name" value="CENTROMERE PROTEIN E"/>
    <property type="match status" value="1"/>
</dbReference>
<keyword evidence="5" id="KW-0493">Microtubule</keyword>
<dbReference type="OrthoDB" id="3176171at2759"/>
<dbReference type="GO" id="GO:0005874">
    <property type="term" value="C:microtubule"/>
    <property type="evidence" value="ECO:0007669"/>
    <property type="project" value="UniProtKB-KW"/>
</dbReference>
<dbReference type="Pfam" id="PF00225">
    <property type="entry name" value="Kinesin"/>
    <property type="match status" value="1"/>
</dbReference>
<comment type="caution">
    <text evidence="9">The sequence shown here is derived from an EMBL/GenBank/DDBJ whole genome shotgun (WGS) entry which is preliminary data.</text>
</comment>
<dbReference type="PROSITE" id="PS00411">
    <property type="entry name" value="KINESIN_MOTOR_1"/>
    <property type="match status" value="1"/>
</dbReference>
<feature type="domain" description="Kinesin motor" evidence="8">
    <location>
        <begin position="15"/>
        <end position="351"/>
    </location>
</feature>
<evidence type="ECO:0000256" key="5">
    <source>
        <dbReference type="RuleBase" id="RU000394"/>
    </source>
</evidence>
<evidence type="ECO:0000256" key="1">
    <source>
        <dbReference type="ARBA" id="ARBA00022741"/>
    </source>
</evidence>
<dbReference type="SUPFAM" id="SSF52540">
    <property type="entry name" value="P-loop containing nucleoside triphosphate hydrolases"/>
    <property type="match status" value="1"/>
</dbReference>
<dbReference type="Proteomes" id="UP000239899">
    <property type="component" value="Unassembled WGS sequence"/>
</dbReference>
<evidence type="ECO:0000259" key="8">
    <source>
        <dbReference type="PROSITE" id="PS50067"/>
    </source>
</evidence>
<name>A0A2P6U1I8_CHLSO</name>
<keyword evidence="2 4" id="KW-0067">ATP-binding</keyword>
<dbReference type="PANTHER" id="PTHR47968:SF67">
    <property type="entry name" value="KINESIN MOTOR DOMAIN-CONTAINING PROTEIN"/>
    <property type="match status" value="1"/>
</dbReference>
<sequence>MEGAIEPAPGPQAQRIAVFLRLRPVARPSGRIAASPQEGWVQFDVPKDAAQGLINNSRETYRFPFDGLLPPDAGQGEVFDRVALPVLRAALDGYNGTVFAFGQTGSGKTFTITGGTERYADRGLIPRAISALFAEAAARPGHTYAVHISYLEIYNESGFDLLEPGREVRALEDLPRVNIQEDDSGAMHLRNLSMHRCDTEEQALNMLFLGDTNRVVAETPLNQASSRSHCVFTLHIEARRAGADALVRRSKLHFVDLAGSERVGKSGLAAHTQLKEAKYINLSLHFLEQVIISLQEGRTHVPYRNSLLTMVLRDSLGGNTRTVMVAAVAPEAQHIEESISTCRFAQRVAMISNKVEVNEELDLEVVIRQLKRENALLRQELQLLRNGGASSSGDSAGTAEGSAGLEQRMQLTEAEQHVLRRQVQAFVEDPSPDSLLGVEPSMLFIRAAFDLLKGMARGTAPQGPTAKGPAPAGAAAVVGAATEAELRSLRQLVQRQEQQIKVLSDALLADQHKAFEYFCATSPAHDAVAEHKAVLRARYEEARTLGSQVSAAKQRISDLKAAMERRRLGRSMAALLRQQQGGSEEDEAEGQREAAEEERAKQQIEQEKAAYRTAYEQLKAVKADIDGVQAALERSRARLQADFQAWPLLTGNAAADRDIIRFYEARAALLKGMRA</sequence>
<dbReference type="InterPro" id="IPR019821">
    <property type="entry name" value="Kinesin_motor_CS"/>
</dbReference>
<dbReference type="GO" id="GO:0008017">
    <property type="term" value="F:microtubule binding"/>
    <property type="evidence" value="ECO:0007669"/>
    <property type="project" value="InterPro"/>
</dbReference>
<gene>
    <name evidence="9" type="ORF">C2E21_1625</name>
</gene>
<dbReference type="InterPro" id="IPR027417">
    <property type="entry name" value="P-loop_NTPase"/>
</dbReference>
<dbReference type="PROSITE" id="PS50067">
    <property type="entry name" value="KINESIN_MOTOR_2"/>
    <property type="match status" value="1"/>
</dbReference>
<dbReference type="GO" id="GO:0003777">
    <property type="term" value="F:microtubule motor activity"/>
    <property type="evidence" value="ECO:0007669"/>
    <property type="project" value="InterPro"/>
</dbReference>
<dbReference type="InterPro" id="IPR056524">
    <property type="entry name" value="KIF6/9_C"/>
</dbReference>
<feature type="compositionally biased region" description="Basic and acidic residues" evidence="7">
    <location>
        <begin position="589"/>
        <end position="603"/>
    </location>
</feature>
<dbReference type="EMBL" id="LHPG02000003">
    <property type="protein sequence ID" value="PRW60177.1"/>
    <property type="molecule type" value="Genomic_DNA"/>
</dbReference>
<organism evidence="9 10">
    <name type="scientific">Chlorella sorokiniana</name>
    <name type="common">Freshwater green alga</name>
    <dbReference type="NCBI Taxonomy" id="3076"/>
    <lineage>
        <taxon>Eukaryota</taxon>
        <taxon>Viridiplantae</taxon>
        <taxon>Chlorophyta</taxon>
        <taxon>core chlorophytes</taxon>
        <taxon>Trebouxiophyceae</taxon>
        <taxon>Chlorellales</taxon>
        <taxon>Chlorellaceae</taxon>
        <taxon>Chlorella clade</taxon>
        <taxon>Chlorella</taxon>
    </lineage>
</organism>
<dbReference type="PRINTS" id="PR00380">
    <property type="entry name" value="KINESINHEAVY"/>
</dbReference>
<evidence type="ECO:0000256" key="6">
    <source>
        <dbReference type="SAM" id="Coils"/>
    </source>
</evidence>
<dbReference type="SMART" id="SM00129">
    <property type="entry name" value="KISc"/>
    <property type="match status" value="1"/>
</dbReference>
<comment type="similarity">
    <text evidence="4 5">Belongs to the TRAFAC class myosin-kinesin ATPase superfamily. Kinesin family.</text>
</comment>
<feature type="region of interest" description="Disordered" evidence="7">
    <location>
        <begin position="576"/>
        <end position="603"/>
    </location>
</feature>
<feature type="coiled-coil region" evidence="6">
    <location>
        <begin position="360"/>
        <end position="387"/>
    </location>
</feature>
<dbReference type="InterPro" id="IPR036961">
    <property type="entry name" value="Kinesin_motor_dom_sf"/>
</dbReference>
<dbReference type="AlphaFoldDB" id="A0A2P6U1I8"/>
<dbReference type="Pfam" id="PF23735">
    <property type="entry name" value="KIF9"/>
    <property type="match status" value="1"/>
</dbReference>
<evidence type="ECO:0000256" key="2">
    <source>
        <dbReference type="ARBA" id="ARBA00022840"/>
    </source>
</evidence>
<dbReference type="GO" id="GO:0007018">
    <property type="term" value="P:microtubule-based movement"/>
    <property type="evidence" value="ECO:0007669"/>
    <property type="project" value="InterPro"/>
</dbReference>
<accession>A0A2P6U1I8</accession>
<dbReference type="GO" id="GO:0005524">
    <property type="term" value="F:ATP binding"/>
    <property type="evidence" value="ECO:0007669"/>
    <property type="project" value="UniProtKB-UniRule"/>
</dbReference>
<evidence type="ECO:0000256" key="7">
    <source>
        <dbReference type="SAM" id="MobiDB-lite"/>
    </source>
</evidence>
<evidence type="ECO:0000256" key="3">
    <source>
        <dbReference type="ARBA" id="ARBA00023175"/>
    </source>
</evidence>
<reference evidence="9 10" key="1">
    <citation type="journal article" date="2018" name="Plant J.">
        <title>Genome sequences of Chlorella sorokiniana UTEX 1602 and Micractinium conductrix SAG 241.80: implications to maltose excretion by a green alga.</title>
        <authorList>
            <person name="Arriola M.B."/>
            <person name="Velmurugan N."/>
            <person name="Zhang Y."/>
            <person name="Plunkett M.H."/>
            <person name="Hondzo H."/>
            <person name="Barney B.M."/>
        </authorList>
    </citation>
    <scope>NUCLEOTIDE SEQUENCE [LARGE SCALE GENOMIC DNA]</scope>
    <source>
        <strain evidence="10">UTEX 1602</strain>
    </source>
</reference>
<dbReference type="InterPro" id="IPR027640">
    <property type="entry name" value="Kinesin-like_fam"/>
</dbReference>
<keyword evidence="6" id="KW-0175">Coiled coil</keyword>
<evidence type="ECO:0000313" key="10">
    <source>
        <dbReference type="Proteomes" id="UP000239899"/>
    </source>
</evidence>
<feature type="coiled-coil region" evidence="6">
    <location>
        <begin position="479"/>
        <end position="506"/>
    </location>
</feature>
<proteinExistence type="inferred from homology"/>
<dbReference type="STRING" id="3076.A0A2P6U1I8"/>
<evidence type="ECO:0000256" key="4">
    <source>
        <dbReference type="PROSITE-ProRule" id="PRU00283"/>
    </source>
</evidence>